<feature type="active site" description="Proton acceptor" evidence="2">
    <location>
        <position position="184"/>
    </location>
</feature>
<keyword evidence="3 4" id="KW-0663">Pyridoxal phosphate</keyword>
<name>A0A5R9GS52_9PROT</name>
<comment type="caution">
    <text evidence="5">The sequence shown here is derived from an EMBL/GenBank/DDBJ whole genome shotgun (WGS) entry which is preliminary data.</text>
</comment>
<dbReference type="InterPro" id="IPR015422">
    <property type="entry name" value="PyrdxlP-dep_Trfase_small"/>
</dbReference>
<keyword evidence="5" id="KW-0808">Transferase</keyword>
<dbReference type="InterPro" id="IPR015424">
    <property type="entry name" value="PyrdxlP-dep_Trfase"/>
</dbReference>
<gene>
    <name evidence="5" type="ORF">FEF65_00710</name>
</gene>
<keyword evidence="6" id="KW-1185">Reference proteome</keyword>
<evidence type="ECO:0000256" key="3">
    <source>
        <dbReference type="PIRSR" id="PIRSR000390-2"/>
    </source>
</evidence>
<dbReference type="GO" id="GO:0008483">
    <property type="term" value="F:transaminase activity"/>
    <property type="evidence" value="ECO:0007669"/>
    <property type="project" value="UniProtKB-KW"/>
</dbReference>
<evidence type="ECO:0000256" key="1">
    <source>
        <dbReference type="ARBA" id="ARBA00037999"/>
    </source>
</evidence>
<dbReference type="GO" id="GO:0000271">
    <property type="term" value="P:polysaccharide biosynthetic process"/>
    <property type="evidence" value="ECO:0007669"/>
    <property type="project" value="TreeGrafter"/>
</dbReference>
<protein>
    <submittedName>
        <fullName evidence="5">DegT/DnrJ/EryC1/StrS aminotransferase family protein</fullName>
    </submittedName>
</protein>
<dbReference type="PIRSF" id="PIRSF000390">
    <property type="entry name" value="PLP_StrS"/>
    <property type="match status" value="1"/>
</dbReference>
<evidence type="ECO:0000256" key="4">
    <source>
        <dbReference type="RuleBase" id="RU004508"/>
    </source>
</evidence>
<evidence type="ECO:0000256" key="2">
    <source>
        <dbReference type="PIRSR" id="PIRSR000390-1"/>
    </source>
</evidence>
<reference evidence="5 6" key="1">
    <citation type="journal article" date="2019" name="Appl. Environ. Microbiol.">
        <title>Environmental Evidence and Genomic Insight of Iron-oxidizing Bacteria Preference Towards More Corrosion Resistant Stainless Steel at Higher Salinities.</title>
        <authorList>
            <person name="Garrison C.E."/>
            <person name="Price K.A."/>
            <person name="Field E.K."/>
        </authorList>
    </citation>
    <scope>NUCLEOTIDE SEQUENCE [LARGE SCALE GENOMIC DNA]</scope>
    <source>
        <strain evidence="5 6">P3</strain>
    </source>
</reference>
<dbReference type="PANTHER" id="PTHR30244">
    <property type="entry name" value="TRANSAMINASE"/>
    <property type="match status" value="1"/>
</dbReference>
<dbReference type="InterPro" id="IPR000653">
    <property type="entry name" value="DegT/StrS_aminotransferase"/>
</dbReference>
<sequence length="389" mass="42426">MKEQFPVWPCYAEDEVAAVDAVLRSGKVNYWSGDQGTAFESEFSAYIGVNYAIALANGTLALEAALYALGIGDGDEVIVPARTFIATASSAVMRGATPVVADIDPCSGNLTVETIEAARSEKTRAIIVVHLGGWPCDMPAIMAYAEVHGLKVIEDCAQAHGAEINGRKVGSFGHAAAFSFCQDKIISTGGEGGMLVTDDQDAWRKVWALKDHGRDYEQVFHREHKPGHRWLCTTFGSNWRLTEMQSAIGRIQLKKLPGWLEVRGHYADMLATGLADVAGLQIPRPEAGIVHAGYRFYAFIEIERLRDGWSQDRIIDAIASAGVPCFHGSCSEIYREQAFAPMMRTSYPLMNAARAGRTSLALLLHPTLQVVHIERTISVIREVFADAVA</sequence>
<accession>A0A5R9GS52</accession>
<dbReference type="GO" id="GO:0030170">
    <property type="term" value="F:pyridoxal phosphate binding"/>
    <property type="evidence" value="ECO:0007669"/>
    <property type="project" value="TreeGrafter"/>
</dbReference>
<dbReference type="Gene3D" id="3.90.1150.10">
    <property type="entry name" value="Aspartate Aminotransferase, domain 1"/>
    <property type="match status" value="1"/>
</dbReference>
<comment type="similarity">
    <text evidence="1 4">Belongs to the DegT/DnrJ/EryC1 family.</text>
</comment>
<keyword evidence="5" id="KW-0032">Aminotransferase</keyword>
<dbReference type="OrthoDB" id="5297982at2"/>
<dbReference type="Gene3D" id="3.40.640.10">
    <property type="entry name" value="Type I PLP-dependent aspartate aminotransferase-like (Major domain)"/>
    <property type="match status" value="1"/>
</dbReference>
<dbReference type="InterPro" id="IPR015421">
    <property type="entry name" value="PyrdxlP-dep_Trfase_major"/>
</dbReference>
<evidence type="ECO:0000313" key="6">
    <source>
        <dbReference type="Proteomes" id="UP000306585"/>
    </source>
</evidence>
<dbReference type="RefSeq" id="WP_138237866.1">
    <property type="nucleotide sequence ID" value="NZ_VBRY01000001.1"/>
</dbReference>
<feature type="modified residue" description="N6-(pyridoxal phosphate)lysine" evidence="3">
    <location>
        <position position="184"/>
    </location>
</feature>
<dbReference type="AlphaFoldDB" id="A0A5R9GS52"/>
<dbReference type="EMBL" id="VBRY01000001">
    <property type="protein sequence ID" value="TLS69051.1"/>
    <property type="molecule type" value="Genomic_DNA"/>
</dbReference>
<proteinExistence type="inferred from homology"/>
<dbReference type="Proteomes" id="UP000306585">
    <property type="component" value="Unassembled WGS sequence"/>
</dbReference>
<dbReference type="PANTHER" id="PTHR30244:SF34">
    <property type="entry name" value="DTDP-4-AMINO-4,6-DIDEOXYGALACTOSE TRANSAMINASE"/>
    <property type="match status" value="1"/>
</dbReference>
<dbReference type="Pfam" id="PF01041">
    <property type="entry name" value="DegT_DnrJ_EryC1"/>
    <property type="match status" value="1"/>
</dbReference>
<organism evidence="5 6">
    <name type="scientific">Mariprofundus erugo</name>
    <dbReference type="NCBI Taxonomy" id="2528639"/>
    <lineage>
        <taxon>Bacteria</taxon>
        <taxon>Pseudomonadati</taxon>
        <taxon>Pseudomonadota</taxon>
        <taxon>Candidatius Mariprofundia</taxon>
        <taxon>Mariprofundales</taxon>
        <taxon>Mariprofundaceae</taxon>
        <taxon>Mariprofundus</taxon>
    </lineage>
</organism>
<dbReference type="CDD" id="cd00616">
    <property type="entry name" value="AHBA_syn"/>
    <property type="match status" value="1"/>
</dbReference>
<evidence type="ECO:0000313" key="5">
    <source>
        <dbReference type="EMBL" id="TLS69051.1"/>
    </source>
</evidence>
<dbReference type="SUPFAM" id="SSF53383">
    <property type="entry name" value="PLP-dependent transferases"/>
    <property type="match status" value="1"/>
</dbReference>